<organism evidence="1">
    <name type="scientific">uncultured Caudovirales phage</name>
    <dbReference type="NCBI Taxonomy" id="2100421"/>
    <lineage>
        <taxon>Viruses</taxon>
        <taxon>Duplodnaviria</taxon>
        <taxon>Heunggongvirae</taxon>
        <taxon>Uroviricota</taxon>
        <taxon>Caudoviricetes</taxon>
        <taxon>Peduoviridae</taxon>
        <taxon>Maltschvirus</taxon>
        <taxon>Maltschvirus maltsch</taxon>
    </lineage>
</organism>
<name>A0A6J5L854_9CAUD</name>
<gene>
    <name evidence="1" type="ORF">UFOVP116_317</name>
</gene>
<protein>
    <submittedName>
        <fullName evidence="1">Uncharacterized protein</fullName>
    </submittedName>
</protein>
<reference evidence="1" key="1">
    <citation type="submission" date="2020-04" db="EMBL/GenBank/DDBJ databases">
        <authorList>
            <person name="Chiriac C."/>
            <person name="Salcher M."/>
            <person name="Ghai R."/>
            <person name="Kavagutti S V."/>
        </authorList>
    </citation>
    <scope>NUCLEOTIDE SEQUENCE</scope>
</reference>
<dbReference type="EMBL" id="LR796237">
    <property type="protein sequence ID" value="CAB4130195.1"/>
    <property type="molecule type" value="Genomic_DNA"/>
</dbReference>
<evidence type="ECO:0000313" key="1">
    <source>
        <dbReference type="EMBL" id="CAB4130195.1"/>
    </source>
</evidence>
<accession>A0A6J5L854</accession>
<proteinExistence type="predicted"/>
<sequence length="71" mass="8399">MTNNNLLEFDEGGTKYPPPVWLHNITEEEQRQLYKQIKKSIPVYKKFGDTNKLEQALRDYETRNGIVDETL</sequence>